<evidence type="ECO:0000313" key="2">
    <source>
        <dbReference type="EMBL" id="WOK08224.1"/>
    </source>
</evidence>
<keyword evidence="1" id="KW-0812">Transmembrane</keyword>
<dbReference type="Proteomes" id="UP001302349">
    <property type="component" value="Chromosome"/>
</dbReference>
<evidence type="ECO:0000313" key="3">
    <source>
        <dbReference type="Proteomes" id="UP001302349"/>
    </source>
</evidence>
<dbReference type="RefSeq" id="WP_317490868.1">
    <property type="nucleotide sequence ID" value="NZ_CP136051.1"/>
</dbReference>
<gene>
    <name evidence="2" type="ORF">RT717_06190</name>
</gene>
<dbReference type="InterPro" id="IPR029069">
    <property type="entry name" value="HotDog_dom_sf"/>
</dbReference>
<organism evidence="2 3">
    <name type="scientific">Imperialibacter roseus</name>
    <dbReference type="NCBI Taxonomy" id="1324217"/>
    <lineage>
        <taxon>Bacteria</taxon>
        <taxon>Pseudomonadati</taxon>
        <taxon>Bacteroidota</taxon>
        <taxon>Cytophagia</taxon>
        <taxon>Cytophagales</taxon>
        <taxon>Flammeovirgaceae</taxon>
        <taxon>Imperialibacter</taxon>
    </lineage>
</organism>
<protein>
    <submittedName>
        <fullName evidence="2">Thioesterase</fullName>
    </submittedName>
</protein>
<name>A0ABZ0ITB8_9BACT</name>
<keyword evidence="1" id="KW-0472">Membrane</keyword>
<reference evidence="2 3" key="1">
    <citation type="journal article" date="2023" name="Microbiol. Resour. Announc.">
        <title>Complete Genome Sequence of Imperialibacter roseus strain P4T.</title>
        <authorList>
            <person name="Tizabi D.R."/>
            <person name="Bachvaroff T."/>
            <person name="Hill R.T."/>
        </authorList>
    </citation>
    <scope>NUCLEOTIDE SEQUENCE [LARGE SCALE GENOMIC DNA]</scope>
    <source>
        <strain evidence="2 3">P4T</strain>
    </source>
</reference>
<dbReference type="EMBL" id="CP136051">
    <property type="protein sequence ID" value="WOK08224.1"/>
    <property type="molecule type" value="Genomic_DNA"/>
</dbReference>
<keyword evidence="3" id="KW-1185">Reference proteome</keyword>
<accession>A0ABZ0ITB8</accession>
<dbReference type="SUPFAM" id="SSF54637">
    <property type="entry name" value="Thioesterase/thiol ester dehydrase-isomerase"/>
    <property type="match status" value="1"/>
</dbReference>
<feature type="transmembrane region" description="Helical" evidence="1">
    <location>
        <begin position="22"/>
        <end position="39"/>
    </location>
</feature>
<keyword evidence="1" id="KW-1133">Transmembrane helix</keyword>
<dbReference type="Gene3D" id="3.10.129.10">
    <property type="entry name" value="Hotdog Thioesterase"/>
    <property type="match status" value="1"/>
</dbReference>
<sequence length="168" mass="18742">MGSTSTLTEKQEKFRQKMLNPFLFWVYTFGNVPAGWMAGMRLKELSKERAVTTIPFKWLNKNPFKSIYFAVQSMAAELSTASIALLAITDRSPSVATIIVDLKAEFPKRATGKTTFTCEDGQRIFEAVELAISTGQPQTVTAKTTGTLPDGTIVSVFHFTWSFKQRSK</sequence>
<evidence type="ECO:0000256" key="1">
    <source>
        <dbReference type="SAM" id="Phobius"/>
    </source>
</evidence>
<proteinExistence type="predicted"/>